<comment type="caution">
    <text evidence="1">The sequence shown here is derived from an EMBL/GenBank/DDBJ whole genome shotgun (WGS) entry which is preliminary data.</text>
</comment>
<dbReference type="Proteomes" id="UP000252085">
    <property type="component" value="Unassembled WGS sequence"/>
</dbReference>
<dbReference type="EMBL" id="LXQE01000096">
    <property type="protein sequence ID" value="RCJ39365.1"/>
    <property type="molecule type" value="Genomic_DNA"/>
</dbReference>
<evidence type="ECO:0008006" key="3">
    <source>
        <dbReference type="Google" id="ProtNLM"/>
    </source>
</evidence>
<protein>
    <recommendedName>
        <fullName evidence="3">Spore coat protein U domain-containing protein</fullName>
    </recommendedName>
</protein>
<proteinExistence type="predicted"/>
<dbReference type="AlphaFoldDB" id="A0A367RS94"/>
<sequence>MKPLCWQIVPALLLVLLGVQPAFSLPTIISSTTSVARNLTLDGEGSASTRIVKVANLELSTADPDGFTLTISSQSLTKSGGETPIPFQVTTVATGSGSPSASDFLVFPGNNYTISTTSAGSSLKEMYIKYTPAALQDPGAYNTSISLIVTDN</sequence>
<evidence type="ECO:0000313" key="1">
    <source>
        <dbReference type="EMBL" id="RCJ39365.1"/>
    </source>
</evidence>
<organism evidence="1 2">
    <name type="scientific">Nostoc punctiforme NIES-2108</name>
    <dbReference type="NCBI Taxonomy" id="1356359"/>
    <lineage>
        <taxon>Bacteria</taxon>
        <taxon>Bacillati</taxon>
        <taxon>Cyanobacteriota</taxon>
        <taxon>Cyanophyceae</taxon>
        <taxon>Nostocales</taxon>
        <taxon>Nostocaceae</taxon>
        <taxon>Nostoc</taxon>
    </lineage>
</organism>
<reference evidence="1 2" key="1">
    <citation type="submission" date="2016-04" db="EMBL/GenBank/DDBJ databases">
        <authorList>
            <person name="Evans L.H."/>
            <person name="Alamgir A."/>
            <person name="Owens N."/>
            <person name="Weber N.D."/>
            <person name="Virtaneva K."/>
            <person name="Barbian K."/>
            <person name="Babar A."/>
            <person name="Rosenke K."/>
        </authorList>
    </citation>
    <scope>NUCLEOTIDE SEQUENCE [LARGE SCALE GENOMIC DNA]</scope>
    <source>
        <strain evidence="1">NIES-2108</strain>
    </source>
</reference>
<accession>A0A367RS94</accession>
<name>A0A367RS94_NOSPU</name>
<gene>
    <name evidence="1" type="ORF">A6769_06240</name>
</gene>
<evidence type="ECO:0000313" key="2">
    <source>
        <dbReference type="Proteomes" id="UP000252085"/>
    </source>
</evidence>